<gene>
    <name evidence="1" type="ORF">BSTOLATCC_MIC43295</name>
</gene>
<sequence length="108" mass="12950">MLEFRCSNEAVKWHSSQWTPARIKNRIEFSFLRNWKQITRPQSGTNIHWRPNEIFLIIWKVPFISSSHHSSFILSISVIYTQFIINLTTAFHSDTSFRILYFIISKLF</sequence>
<protein>
    <submittedName>
        <fullName evidence="1">Uncharacterized protein</fullName>
    </submittedName>
</protein>
<dbReference type="EMBL" id="CAJZBQ010000043">
    <property type="protein sequence ID" value="CAG9327255.1"/>
    <property type="molecule type" value="Genomic_DNA"/>
</dbReference>
<evidence type="ECO:0000313" key="1">
    <source>
        <dbReference type="EMBL" id="CAG9327255.1"/>
    </source>
</evidence>
<reference evidence="1" key="1">
    <citation type="submission" date="2021-09" db="EMBL/GenBank/DDBJ databases">
        <authorList>
            <consortium name="AG Swart"/>
            <person name="Singh M."/>
            <person name="Singh A."/>
            <person name="Seah K."/>
            <person name="Emmerich C."/>
        </authorList>
    </citation>
    <scope>NUCLEOTIDE SEQUENCE</scope>
    <source>
        <strain evidence="1">ATCC30299</strain>
    </source>
</reference>
<dbReference type="AlphaFoldDB" id="A0AAU9JQJ0"/>
<keyword evidence="2" id="KW-1185">Reference proteome</keyword>
<dbReference type="Proteomes" id="UP001162131">
    <property type="component" value="Unassembled WGS sequence"/>
</dbReference>
<proteinExistence type="predicted"/>
<evidence type="ECO:0000313" key="2">
    <source>
        <dbReference type="Proteomes" id="UP001162131"/>
    </source>
</evidence>
<comment type="caution">
    <text evidence="1">The sequence shown here is derived from an EMBL/GenBank/DDBJ whole genome shotgun (WGS) entry which is preliminary data.</text>
</comment>
<name>A0AAU9JQJ0_9CILI</name>
<accession>A0AAU9JQJ0</accession>
<organism evidence="1 2">
    <name type="scientific">Blepharisma stoltei</name>
    <dbReference type="NCBI Taxonomy" id="1481888"/>
    <lineage>
        <taxon>Eukaryota</taxon>
        <taxon>Sar</taxon>
        <taxon>Alveolata</taxon>
        <taxon>Ciliophora</taxon>
        <taxon>Postciliodesmatophora</taxon>
        <taxon>Heterotrichea</taxon>
        <taxon>Heterotrichida</taxon>
        <taxon>Blepharismidae</taxon>
        <taxon>Blepharisma</taxon>
    </lineage>
</organism>